<feature type="domain" description="Receptor ligand binding region" evidence="5">
    <location>
        <begin position="28"/>
        <end position="69"/>
    </location>
</feature>
<dbReference type="Pfam" id="PF01094">
    <property type="entry name" value="ANF_receptor"/>
    <property type="match status" value="1"/>
</dbReference>
<evidence type="ECO:0000313" key="6">
    <source>
        <dbReference type="EMBL" id="KAJ1089938.1"/>
    </source>
</evidence>
<dbReference type="AlphaFoldDB" id="A0AAV7LLY8"/>
<comment type="subcellular location">
    <subcellularLocation>
        <location evidence="1">Membrane</location>
    </subcellularLocation>
</comment>
<name>A0AAV7LLY8_PLEWA</name>
<evidence type="ECO:0000256" key="3">
    <source>
        <dbReference type="ARBA" id="ARBA00022989"/>
    </source>
</evidence>
<evidence type="ECO:0000256" key="1">
    <source>
        <dbReference type="ARBA" id="ARBA00004370"/>
    </source>
</evidence>
<keyword evidence="4" id="KW-0472">Membrane</keyword>
<keyword evidence="7" id="KW-1185">Reference proteome</keyword>
<keyword evidence="3" id="KW-1133">Transmembrane helix</keyword>
<sequence length="234" mass="25932">MEGFDGSDFKQKGCIRLMKEEKRRFKEEDNGRLLHYLKNVHFTNPAGDEVYFDENGDPPAVYDILNWHRSRDGSILHVKVGTFNSSAPYDEQFVINESAIMWNDRGLQLLAPCRGTLVGEWSRGPGLCNPRPVGALTQGPVKASYPSDVGEPSSAYITLPQAAATHQAREWRPRPCNPKQAGILIWGPVRACYPGKAGEPSFGLRKPILGTLKHSGQAHEFQVLGTLTYGLAEL</sequence>
<dbReference type="InterPro" id="IPR000068">
    <property type="entry name" value="GPCR_3_Ca_sens_rcpt-rel"/>
</dbReference>
<evidence type="ECO:0000313" key="7">
    <source>
        <dbReference type="Proteomes" id="UP001066276"/>
    </source>
</evidence>
<gene>
    <name evidence="6" type="ORF">NDU88_003078</name>
</gene>
<protein>
    <recommendedName>
        <fullName evidence="5">Receptor ligand binding region domain-containing protein</fullName>
    </recommendedName>
</protein>
<dbReference type="InterPro" id="IPR028082">
    <property type="entry name" value="Peripla_BP_I"/>
</dbReference>
<dbReference type="PANTHER" id="PTHR24061:SF0">
    <property type="entry name" value="C-FAMILY ODORANT RECEPTOR OLFCT1"/>
    <property type="match status" value="1"/>
</dbReference>
<evidence type="ECO:0000259" key="5">
    <source>
        <dbReference type="Pfam" id="PF01094"/>
    </source>
</evidence>
<dbReference type="SUPFAM" id="SSF53822">
    <property type="entry name" value="Periplasmic binding protein-like I"/>
    <property type="match status" value="1"/>
</dbReference>
<dbReference type="PANTHER" id="PTHR24061">
    <property type="entry name" value="CALCIUM-SENSING RECEPTOR-RELATED"/>
    <property type="match status" value="1"/>
</dbReference>
<accession>A0AAV7LLY8</accession>
<comment type="caution">
    <text evidence="6">The sequence shown here is derived from an EMBL/GenBank/DDBJ whole genome shotgun (WGS) entry which is preliminary data.</text>
</comment>
<dbReference type="EMBL" id="JANPWB010000015">
    <property type="protein sequence ID" value="KAJ1089938.1"/>
    <property type="molecule type" value="Genomic_DNA"/>
</dbReference>
<keyword evidence="2" id="KW-0812">Transmembrane</keyword>
<dbReference type="Proteomes" id="UP001066276">
    <property type="component" value="Chromosome 11"/>
</dbReference>
<dbReference type="GO" id="GO:0004930">
    <property type="term" value="F:G protein-coupled receptor activity"/>
    <property type="evidence" value="ECO:0007669"/>
    <property type="project" value="InterPro"/>
</dbReference>
<evidence type="ECO:0000256" key="2">
    <source>
        <dbReference type="ARBA" id="ARBA00022692"/>
    </source>
</evidence>
<dbReference type="InterPro" id="IPR001828">
    <property type="entry name" value="ANF_lig-bd_rcpt"/>
</dbReference>
<dbReference type="Gene3D" id="3.40.50.2300">
    <property type="match status" value="2"/>
</dbReference>
<organism evidence="6 7">
    <name type="scientific">Pleurodeles waltl</name>
    <name type="common">Iberian ribbed newt</name>
    <dbReference type="NCBI Taxonomy" id="8319"/>
    <lineage>
        <taxon>Eukaryota</taxon>
        <taxon>Metazoa</taxon>
        <taxon>Chordata</taxon>
        <taxon>Craniata</taxon>
        <taxon>Vertebrata</taxon>
        <taxon>Euteleostomi</taxon>
        <taxon>Amphibia</taxon>
        <taxon>Batrachia</taxon>
        <taxon>Caudata</taxon>
        <taxon>Salamandroidea</taxon>
        <taxon>Salamandridae</taxon>
        <taxon>Pleurodelinae</taxon>
        <taxon>Pleurodeles</taxon>
    </lineage>
</organism>
<dbReference type="GO" id="GO:0005886">
    <property type="term" value="C:plasma membrane"/>
    <property type="evidence" value="ECO:0007669"/>
    <property type="project" value="TreeGrafter"/>
</dbReference>
<proteinExistence type="predicted"/>
<reference evidence="6" key="1">
    <citation type="journal article" date="2022" name="bioRxiv">
        <title>Sequencing and chromosome-scale assembly of the giantPleurodeles waltlgenome.</title>
        <authorList>
            <person name="Brown T."/>
            <person name="Elewa A."/>
            <person name="Iarovenko S."/>
            <person name="Subramanian E."/>
            <person name="Araus A.J."/>
            <person name="Petzold A."/>
            <person name="Susuki M."/>
            <person name="Suzuki K.-i.T."/>
            <person name="Hayashi T."/>
            <person name="Toyoda A."/>
            <person name="Oliveira C."/>
            <person name="Osipova E."/>
            <person name="Leigh N.D."/>
            <person name="Simon A."/>
            <person name="Yun M.H."/>
        </authorList>
    </citation>
    <scope>NUCLEOTIDE SEQUENCE</scope>
    <source>
        <strain evidence="6">20211129_DDA</strain>
        <tissue evidence="6">Liver</tissue>
    </source>
</reference>
<evidence type="ECO:0000256" key="4">
    <source>
        <dbReference type="ARBA" id="ARBA00023136"/>
    </source>
</evidence>